<gene>
    <name evidence="1" type="ORF">SU32_16285</name>
</gene>
<reference evidence="1 2" key="1">
    <citation type="submission" date="2015-01" db="EMBL/GenBank/DDBJ databases">
        <title>Ahrensia donghaiensis sp. nov., a novel dimethylsulphoniopropionate-cleavage bacterium isolated from seawater and emended descriptions of the genus Ahrensia and Ahrensia kielensis.</title>
        <authorList>
            <person name="Liu J."/>
        </authorList>
    </citation>
    <scope>NUCLEOTIDE SEQUENCE [LARGE SCALE GENOMIC DNA]</scope>
    <source>
        <strain evidence="1 2">LZD062</strain>
    </source>
</reference>
<dbReference type="InterPro" id="IPR036388">
    <property type="entry name" value="WH-like_DNA-bd_sf"/>
</dbReference>
<sequence length="215" mass="24957">MSENKELTEDEKKTFSSWKFDVLDRIMRDHKLAPIDKTIGYCIIQHVNAVKGQAYPSTATIAGTCNCHIDAVSRSTGKLAKRGWITKRRNVKGYNEYMPGPPEKIERLFNEIDDAVQYRIDKRQEQAKNRAEAKAKSRQKKDLPVFDLTKYVSRKGRGLTKREVHELTKDLTRDLTKVRDKHLCSELPNNNTEEIFSDEQEANNYQAMKDGTYEW</sequence>
<name>A0A0N0VKX2_9HYPH</name>
<dbReference type="PATRIC" id="fig|1514904.3.peg.2665"/>
<keyword evidence="2" id="KW-1185">Reference proteome</keyword>
<dbReference type="OrthoDB" id="8404389at2"/>
<dbReference type="RefSeq" id="WP_054000443.1">
    <property type="nucleotide sequence ID" value="NZ_JXMU01000036.1"/>
</dbReference>
<evidence type="ECO:0000313" key="1">
    <source>
        <dbReference type="EMBL" id="KPA99963.1"/>
    </source>
</evidence>
<comment type="caution">
    <text evidence="1">The sequence shown here is derived from an EMBL/GenBank/DDBJ whole genome shotgun (WGS) entry which is preliminary data.</text>
</comment>
<dbReference type="EMBL" id="JXMU01000036">
    <property type="protein sequence ID" value="KPA99963.1"/>
    <property type="molecule type" value="Genomic_DNA"/>
</dbReference>
<dbReference type="Pfam" id="PF13730">
    <property type="entry name" value="HTH_36"/>
    <property type="match status" value="1"/>
</dbReference>
<dbReference type="Proteomes" id="UP000038011">
    <property type="component" value="Unassembled WGS sequence"/>
</dbReference>
<dbReference type="Gene3D" id="1.10.10.10">
    <property type="entry name" value="Winged helix-like DNA-binding domain superfamily/Winged helix DNA-binding domain"/>
    <property type="match status" value="1"/>
</dbReference>
<accession>A0A0N0VKX2</accession>
<proteinExistence type="predicted"/>
<dbReference type="STRING" id="1514904.SU32_16285"/>
<dbReference type="AlphaFoldDB" id="A0A0N0VKX2"/>
<organism evidence="1 2">
    <name type="scientific">Ahrensia marina</name>
    <dbReference type="NCBI Taxonomy" id="1514904"/>
    <lineage>
        <taxon>Bacteria</taxon>
        <taxon>Pseudomonadati</taxon>
        <taxon>Pseudomonadota</taxon>
        <taxon>Alphaproteobacteria</taxon>
        <taxon>Hyphomicrobiales</taxon>
        <taxon>Ahrensiaceae</taxon>
        <taxon>Ahrensia</taxon>
    </lineage>
</organism>
<protein>
    <submittedName>
        <fullName evidence="1">Uncharacterized protein</fullName>
    </submittedName>
</protein>
<evidence type="ECO:0000313" key="2">
    <source>
        <dbReference type="Proteomes" id="UP000038011"/>
    </source>
</evidence>